<evidence type="ECO:0000256" key="3">
    <source>
        <dbReference type="SAM" id="SignalP"/>
    </source>
</evidence>
<name>A0AAE3KKH7_9PSEU</name>
<dbReference type="AlphaFoldDB" id="A0AAE3KKH7"/>
<protein>
    <recommendedName>
        <fullName evidence="6">Gram-positive cocci surface proteins LPxTG domain-containing protein</fullName>
    </recommendedName>
</protein>
<gene>
    <name evidence="4" type="ORF">LX83_002301</name>
</gene>
<comment type="caution">
    <text evidence="4">The sequence shown here is derived from an EMBL/GenBank/DDBJ whole genome shotgun (WGS) entry which is preliminary data.</text>
</comment>
<feature type="compositionally biased region" description="Low complexity" evidence="1">
    <location>
        <begin position="39"/>
        <end position="48"/>
    </location>
</feature>
<evidence type="ECO:0008006" key="6">
    <source>
        <dbReference type="Google" id="ProtNLM"/>
    </source>
</evidence>
<organism evidence="4 5">
    <name type="scientific">Goodfellowiella coeruleoviolacea</name>
    <dbReference type="NCBI Taxonomy" id="334858"/>
    <lineage>
        <taxon>Bacteria</taxon>
        <taxon>Bacillati</taxon>
        <taxon>Actinomycetota</taxon>
        <taxon>Actinomycetes</taxon>
        <taxon>Pseudonocardiales</taxon>
        <taxon>Pseudonocardiaceae</taxon>
        <taxon>Goodfellowiella</taxon>
    </lineage>
</organism>
<dbReference type="EMBL" id="JAMTCK010000005">
    <property type="protein sequence ID" value="MCP2165443.1"/>
    <property type="molecule type" value="Genomic_DNA"/>
</dbReference>
<accession>A0AAE3KKH7</accession>
<keyword evidence="2" id="KW-0812">Transmembrane</keyword>
<feature type="region of interest" description="Disordered" evidence="1">
    <location>
        <begin position="39"/>
        <end position="76"/>
    </location>
</feature>
<keyword evidence="2" id="KW-1133">Transmembrane helix</keyword>
<feature type="transmembrane region" description="Helical" evidence="2">
    <location>
        <begin position="78"/>
        <end position="98"/>
    </location>
</feature>
<evidence type="ECO:0000313" key="4">
    <source>
        <dbReference type="EMBL" id="MCP2165443.1"/>
    </source>
</evidence>
<keyword evidence="3" id="KW-0732">Signal</keyword>
<feature type="signal peptide" evidence="3">
    <location>
        <begin position="1"/>
        <end position="27"/>
    </location>
</feature>
<evidence type="ECO:0000256" key="2">
    <source>
        <dbReference type="SAM" id="Phobius"/>
    </source>
</evidence>
<feature type="chain" id="PRO_5042180257" description="Gram-positive cocci surface proteins LPxTG domain-containing protein" evidence="3">
    <location>
        <begin position="28"/>
        <end position="105"/>
    </location>
</feature>
<evidence type="ECO:0000256" key="1">
    <source>
        <dbReference type="SAM" id="MobiDB-lite"/>
    </source>
</evidence>
<evidence type="ECO:0000313" key="5">
    <source>
        <dbReference type="Proteomes" id="UP001206128"/>
    </source>
</evidence>
<dbReference type="RefSeq" id="WP_253770277.1">
    <property type="nucleotide sequence ID" value="NZ_JAMTCK010000005.1"/>
</dbReference>
<reference evidence="4" key="1">
    <citation type="submission" date="2022-06" db="EMBL/GenBank/DDBJ databases">
        <title>Genomic Encyclopedia of Archaeal and Bacterial Type Strains, Phase II (KMG-II): from individual species to whole genera.</title>
        <authorList>
            <person name="Goeker M."/>
        </authorList>
    </citation>
    <scope>NUCLEOTIDE SEQUENCE</scope>
    <source>
        <strain evidence="4">DSM 43935</strain>
    </source>
</reference>
<proteinExistence type="predicted"/>
<keyword evidence="2" id="KW-0472">Membrane</keyword>
<dbReference type="Proteomes" id="UP001206128">
    <property type="component" value="Unassembled WGS sequence"/>
</dbReference>
<keyword evidence="5" id="KW-1185">Reference proteome</keyword>
<sequence>MAIRTRALLLGLFGLLVTAFAAAPAGAATPSAADVVLAAQLPAHHQQQNTDTPAPAGPDLTDQNQQQPAPAEERTGPAWMGALGLALIAAVIYGGQVVRKKRAGK</sequence>